<accession>A0A4Y2TKI8</accession>
<evidence type="ECO:0000256" key="1">
    <source>
        <dbReference type="SAM" id="MobiDB-lite"/>
    </source>
</evidence>
<dbReference type="EMBL" id="BGPR01029376">
    <property type="protein sequence ID" value="GBO01119.1"/>
    <property type="molecule type" value="Genomic_DNA"/>
</dbReference>
<sequence>MHVRLIFLEGCHLHGSSSHIRSGFRSNADLATPNDGRASGGSPLSHFVCPGRKDCYDVKRLTSLLQLFKTNPAAAMAFCRKPIPCSDVRWDETSASGTPGKKAPSYPRAPLSRKVQRRHDDEIA</sequence>
<dbReference type="Proteomes" id="UP000499080">
    <property type="component" value="Unassembled WGS sequence"/>
</dbReference>
<gene>
    <name evidence="2" type="ORF">AVEN_256192_1</name>
</gene>
<keyword evidence="3" id="KW-1185">Reference proteome</keyword>
<evidence type="ECO:0000313" key="2">
    <source>
        <dbReference type="EMBL" id="GBO01119.1"/>
    </source>
</evidence>
<evidence type="ECO:0000313" key="3">
    <source>
        <dbReference type="Proteomes" id="UP000499080"/>
    </source>
</evidence>
<proteinExistence type="predicted"/>
<name>A0A4Y2TKI8_ARAVE</name>
<feature type="region of interest" description="Disordered" evidence="1">
    <location>
        <begin position="90"/>
        <end position="124"/>
    </location>
</feature>
<reference evidence="2 3" key="1">
    <citation type="journal article" date="2019" name="Sci. Rep.">
        <title>Orb-weaving spider Araneus ventricosus genome elucidates the spidroin gene catalogue.</title>
        <authorList>
            <person name="Kono N."/>
            <person name="Nakamura H."/>
            <person name="Ohtoshi R."/>
            <person name="Moran D.A.P."/>
            <person name="Shinohara A."/>
            <person name="Yoshida Y."/>
            <person name="Fujiwara M."/>
            <person name="Mori M."/>
            <person name="Tomita M."/>
            <person name="Arakawa K."/>
        </authorList>
    </citation>
    <scope>NUCLEOTIDE SEQUENCE [LARGE SCALE GENOMIC DNA]</scope>
</reference>
<protein>
    <submittedName>
        <fullName evidence="2">Uncharacterized protein</fullName>
    </submittedName>
</protein>
<dbReference type="AlphaFoldDB" id="A0A4Y2TKI8"/>
<organism evidence="2 3">
    <name type="scientific">Araneus ventricosus</name>
    <name type="common">Orbweaver spider</name>
    <name type="synonym">Epeira ventricosa</name>
    <dbReference type="NCBI Taxonomy" id="182803"/>
    <lineage>
        <taxon>Eukaryota</taxon>
        <taxon>Metazoa</taxon>
        <taxon>Ecdysozoa</taxon>
        <taxon>Arthropoda</taxon>
        <taxon>Chelicerata</taxon>
        <taxon>Arachnida</taxon>
        <taxon>Araneae</taxon>
        <taxon>Araneomorphae</taxon>
        <taxon>Entelegynae</taxon>
        <taxon>Araneoidea</taxon>
        <taxon>Araneidae</taxon>
        <taxon>Araneus</taxon>
    </lineage>
</organism>
<comment type="caution">
    <text evidence="2">The sequence shown here is derived from an EMBL/GenBank/DDBJ whole genome shotgun (WGS) entry which is preliminary data.</text>
</comment>